<dbReference type="RefSeq" id="WP_094786240.1">
    <property type="nucleotide sequence ID" value="NZ_NDXW01000001.1"/>
</dbReference>
<evidence type="ECO:0000313" key="3">
    <source>
        <dbReference type="Proteomes" id="UP000257039"/>
    </source>
</evidence>
<keyword evidence="1" id="KW-0732">Signal</keyword>
<dbReference type="AlphaFoldDB" id="A0A4P9VJT2"/>
<keyword evidence="3" id="KW-1185">Reference proteome</keyword>
<name>A0A4P9VJT2_9GAMM</name>
<gene>
    <name evidence="2" type="ORF">B9G39_04600</name>
</gene>
<dbReference type="EMBL" id="NDXW01000001">
    <property type="protein sequence ID" value="RDH42789.1"/>
    <property type="molecule type" value="Genomic_DNA"/>
</dbReference>
<accession>A0A4P9VJT2</accession>
<evidence type="ECO:0008006" key="4">
    <source>
        <dbReference type="Google" id="ProtNLM"/>
    </source>
</evidence>
<dbReference type="PROSITE" id="PS51257">
    <property type="entry name" value="PROKAR_LIPOPROTEIN"/>
    <property type="match status" value="1"/>
</dbReference>
<evidence type="ECO:0000313" key="2">
    <source>
        <dbReference type="EMBL" id="RDH42789.1"/>
    </source>
</evidence>
<dbReference type="Proteomes" id="UP000257039">
    <property type="component" value="Unassembled WGS sequence"/>
</dbReference>
<protein>
    <recommendedName>
        <fullName evidence="4">Lipoprotein</fullName>
    </recommendedName>
</protein>
<feature type="chain" id="PRO_5020469335" description="Lipoprotein" evidence="1">
    <location>
        <begin position="25"/>
        <end position="129"/>
    </location>
</feature>
<proteinExistence type="predicted"/>
<comment type="caution">
    <text evidence="2">The sequence shown here is derived from an EMBL/GenBank/DDBJ whole genome shotgun (WGS) entry which is preliminary data.</text>
</comment>
<organism evidence="2 3">
    <name type="scientific">Zooshikella ganghwensis</name>
    <dbReference type="NCBI Taxonomy" id="202772"/>
    <lineage>
        <taxon>Bacteria</taxon>
        <taxon>Pseudomonadati</taxon>
        <taxon>Pseudomonadota</taxon>
        <taxon>Gammaproteobacteria</taxon>
        <taxon>Oceanospirillales</taxon>
        <taxon>Zooshikellaceae</taxon>
        <taxon>Zooshikella</taxon>
    </lineage>
</organism>
<feature type="signal peptide" evidence="1">
    <location>
        <begin position="1"/>
        <end position="24"/>
    </location>
</feature>
<sequence length="129" mass="15040">MKTLKTFVTIFAVLFLISCTSARVHNIEGGVLPTTMQGYPYQLHKVRSAIVRACQTRGWNPSIQRDGTIIATINVRSHYAKVHITYNRRSVNIRYMDSRNLKHANGKIHRNYNRWVNKLYHTINDQLTR</sequence>
<evidence type="ECO:0000256" key="1">
    <source>
        <dbReference type="SAM" id="SignalP"/>
    </source>
</evidence>
<reference evidence="2 3" key="1">
    <citation type="submission" date="2017-04" db="EMBL/GenBank/DDBJ databases">
        <title>Draft genome sequence of Zooshikella ganghwensis VG4 isolated from Red Sea sediments.</title>
        <authorList>
            <person name="Rehman Z."/>
            <person name="Alam I."/>
            <person name="Kamau A."/>
            <person name="Bajic V."/>
            <person name="Leiknes T."/>
        </authorList>
    </citation>
    <scope>NUCLEOTIDE SEQUENCE [LARGE SCALE GENOMIC DNA]</scope>
    <source>
        <strain evidence="2 3">VG4</strain>
    </source>
</reference>